<accession>A0A9P6XN76</accession>
<evidence type="ECO:0000313" key="2">
    <source>
        <dbReference type="Proteomes" id="UP000740926"/>
    </source>
</evidence>
<dbReference type="EMBL" id="JAANIU010017008">
    <property type="protein sequence ID" value="KAG1527614.1"/>
    <property type="molecule type" value="Genomic_DNA"/>
</dbReference>
<dbReference type="Pfam" id="PF02646">
    <property type="entry name" value="RmuC"/>
    <property type="match status" value="1"/>
</dbReference>
<evidence type="ECO:0000313" key="1">
    <source>
        <dbReference type="EMBL" id="KAG1527614.1"/>
    </source>
</evidence>
<dbReference type="Proteomes" id="UP000740926">
    <property type="component" value="Unassembled WGS sequence"/>
</dbReference>
<sequence>MDAQEAADVEGVKAAGAALGRAVEVQARLIASKYVAPPHTTDFAIMFLPTESLYAEQPGCLAQLRADGVSRAGQIGRAHV</sequence>
<name>A0A9P6XN76_9FUNG</name>
<proteinExistence type="predicted"/>
<protein>
    <submittedName>
        <fullName evidence="1">Uncharacterized protein</fullName>
    </submittedName>
</protein>
<keyword evidence="2" id="KW-1185">Reference proteome</keyword>
<dbReference type="InterPro" id="IPR003798">
    <property type="entry name" value="DNA_recombination_RmuC"/>
</dbReference>
<dbReference type="AlphaFoldDB" id="A0A9P6XN76"/>
<gene>
    <name evidence="1" type="ORF">G6F50_018301</name>
</gene>
<organism evidence="1 2">
    <name type="scientific">Rhizopus delemar</name>
    <dbReference type="NCBI Taxonomy" id="936053"/>
    <lineage>
        <taxon>Eukaryota</taxon>
        <taxon>Fungi</taxon>
        <taxon>Fungi incertae sedis</taxon>
        <taxon>Mucoromycota</taxon>
        <taxon>Mucoromycotina</taxon>
        <taxon>Mucoromycetes</taxon>
        <taxon>Mucorales</taxon>
        <taxon>Mucorineae</taxon>
        <taxon>Rhizopodaceae</taxon>
        <taxon>Rhizopus</taxon>
    </lineage>
</organism>
<reference evidence="1 2" key="1">
    <citation type="journal article" date="2020" name="Microb. Genom.">
        <title>Genetic diversity of clinical and environmental Mucorales isolates obtained from an investigation of mucormycosis cases among solid organ transplant recipients.</title>
        <authorList>
            <person name="Nguyen M.H."/>
            <person name="Kaul D."/>
            <person name="Muto C."/>
            <person name="Cheng S.J."/>
            <person name="Richter R.A."/>
            <person name="Bruno V.M."/>
            <person name="Liu G."/>
            <person name="Beyhan S."/>
            <person name="Sundermann A.J."/>
            <person name="Mounaud S."/>
            <person name="Pasculle A.W."/>
            <person name="Nierman W.C."/>
            <person name="Driscoll E."/>
            <person name="Cumbie R."/>
            <person name="Clancy C.J."/>
            <person name="Dupont C.L."/>
        </authorList>
    </citation>
    <scope>NUCLEOTIDE SEQUENCE [LARGE SCALE GENOMIC DNA]</scope>
    <source>
        <strain evidence="1 2">GL24</strain>
    </source>
</reference>
<comment type="caution">
    <text evidence="1">The sequence shown here is derived from an EMBL/GenBank/DDBJ whole genome shotgun (WGS) entry which is preliminary data.</text>
</comment>